<protein>
    <submittedName>
        <fullName evidence="1">Uncharacterized protein</fullName>
    </submittedName>
</protein>
<evidence type="ECO:0000313" key="1">
    <source>
        <dbReference type="EMBL" id="MPC71506.1"/>
    </source>
</evidence>
<keyword evidence="2" id="KW-1185">Reference proteome</keyword>
<comment type="caution">
    <text evidence="1">The sequence shown here is derived from an EMBL/GenBank/DDBJ whole genome shotgun (WGS) entry which is preliminary data.</text>
</comment>
<dbReference type="AlphaFoldDB" id="A0A5B7HNI2"/>
<proteinExistence type="predicted"/>
<dbReference type="EMBL" id="VSRR010032999">
    <property type="protein sequence ID" value="MPC71506.1"/>
    <property type="molecule type" value="Genomic_DNA"/>
</dbReference>
<gene>
    <name evidence="1" type="ORF">E2C01_065783</name>
</gene>
<dbReference type="Proteomes" id="UP000324222">
    <property type="component" value="Unassembled WGS sequence"/>
</dbReference>
<sequence>MWSEEEEESVCVCVCGKQDQQEEQEEKEIQLAYQPPVAFIISFVSRPVHLLPPTHPASFTRGRLVMIC</sequence>
<organism evidence="1 2">
    <name type="scientific">Portunus trituberculatus</name>
    <name type="common">Swimming crab</name>
    <name type="synonym">Neptunus trituberculatus</name>
    <dbReference type="NCBI Taxonomy" id="210409"/>
    <lineage>
        <taxon>Eukaryota</taxon>
        <taxon>Metazoa</taxon>
        <taxon>Ecdysozoa</taxon>
        <taxon>Arthropoda</taxon>
        <taxon>Crustacea</taxon>
        <taxon>Multicrustacea</taxon>
        <taxon>Malacostraca</taxon>
        <taxon>Eumalacostraca</taxon>
        <taxon>Eucarida</taxon>
        <taxon>Decapoda</taxon>
        <taxon>Pleocyemata</taxon>
        <taxon>Brachyura</taxon>
        <taxon>Eubrachyura</taxon>
        <taxon>Portunoidea</taxon>
        <taxon>Portunidae</taxon>
        <taxon>Portuninae</taxon>
        <taxon>Portunus</taxon>
    </lineage>
</organism>
<evidence type="ECO:0000313" key="2">
    <source>
        <dbReference type="Proteomes" id="UP000324222"/>
    </source>
</evidence>
<accession>A0A5B7HNI2</accession>
<name>A0A5B7HNI2_PORTR</name>
<reference evidence="1 2" key="1">
    <citation type="submission" date="2019-05" db="EMBL/GenBank/DDBJ databases">
        <title>Another draft genome of Portunus trituberculatus and its Hox gene families provides insights of decapod evolution.</title>
        <authorList>
            <person name="Jeong J.-H."/>
            <person name="Song I."/>
            <person name="Kim S."/>
            <person name="Choi T."/>
            <person name="Kim D."/>
            <person name="Ryu S."/>
            <person name="Kim W."/>
        </authorList>
    </citation>
    <scope>NUCLEOTIDE SEQUENCE [LARGE SCALE GENOMIC DNA]</scope>
    <source>
        <tissue evidence="1">Muscle</tissue>
    </source>
</reference>